<dbReference type="Gene3D" id="3.10.20.90">
    <property type="entry name" value="Phosphatidylinositol 3-kinase Catalytic Subunit, Chain A, domain 1"/>
    <property type="match status" value="1"/>
</dbReference>
<dbReference type="SUPFAM" id="SSF56784">
    <property type="entry name" value="HAD-like"/>
    <property type="match status" value="1"/>
</dbReference>
<dbReference type="GO" id="GO:0005634">
    <property type="term" value="C:nucleus"/>
    <property type="evidence" value="ECO:0007669"/>
    <property type="project" value="UniProtKB-SubCell"/>
</dbReference>
<keyword evidence="15" id="KW-0378">Hydrolase</keyword>
<dbReference type="PROSITE" id="PS50969">
    <property type="entry name" value="FCP1"/>
    <property type="match status" value="1"/>
</dbReference>
<evidence type="ECO:0000256" key="3">
    <source>
        <dbReference type="ARBA" id="ARBA00004801"/>
    </source>
</evidence>
<dbReference type="InterPro" id="IPR029071">
    <property type="entry name" value="Ubiquitin-like_domsf"/>
</dbReference>
<dbReference type="NCBIfam" id="TIGR02245">
    <property type="entry name" value="HAD_IIID1"/>
    <property type="match status" value="1"/>
</dbReference>
<evidence type="ECO:0000259" key="21">
    <source>
        <dbReference type="PROSITE" id="PS50053"/>
    </source>
</evidence>
<keyword evidence="15" id="KW-0904">Protein phosphatase</keyword>
<evidence type="ECO:0000256" key="14">
    <source>
        <dbReference type="ARBA" id="ARBA00022842"/>
    </source>
</evidence>
<evidence type="ECO:0000313" key="24">
    <source>
        <dbReference type="Proteomes" id="UP000789390"/>
    </source>
</evidence>
<evidence type="ECO:0000256" key="20">
    <source>
        <dbReference type="PIRSR" id="PIRSR601805-1"/>
    </source>
</evidence>
<dbReference type="Pfam" id="PF00294">
    <property type="entry name" value="PfkB"/>
    <property type="match status" value="1"/>
</dbReference>
<keyword evidence="11" id="KW-0547">Nucleotide-binding</keyword>
<dbReference type="InterPro" id="IPR023214">
    <property type="entry name" value="HAD_sf"/>
</dbReference>
<dbReference type="PANTHER" id="PTHR45769:SF3">
    <property type="entry name" value="ADENOSINE KINASE"/>
    <property type="match status" value="1"/>
</dbReference>
<dbReference type="InterPro" id="IPR001805">
    <property type="entry name" value="Adenokinase"/>
</dbReference>
<evidence type="ECO:0000256" key="13">
    <source>
        <dbReference type="ARBA" id="ARBA00022840"/>
    </source>
</evidence>
<evidence type="ECO:0000256" key="9">
    <source>
        <dbReference type="ARBA" id="ARBA00022723"/>
    </source>
</evidence>
<dbReference type="GO" id="GO:0005829">
    <property type="term" value="C:cytosol"/>
    <property type="evidence" value="ECO:0007669"/>
    <property type="project" value="TreeGrafter"/>
</dbReference>
<dbReference type="InterPro" id="IPR000626">
    <property type="entry name" value="Ubiquitin-like_dom"/>
</dbReference>
<dbReference type="Pfam" id="PF03031">
    <property type="entry name" value="NIF"/>
    <property type="match status" value="1"/>
</dbReference>
<dbReference type="InterPro" id="IPR029056">
    <property type="entry name" value="Ribokinase-like"/>
</dbReference>
<evidence type="ECO:0000256" key="2">
    <source>
        <dbReference type="ARBA" id="ARBA00004123"/>
    </source>
</evidence>
<keyword evidence="8" id="KW-0808">Transferase</keyword>
<sequence>MPVSVCFDRSFRSRRRAERSYTNNLPVSRMSEGNKTLREGMLVGLCNPLLDISAAADVAFLEKYDLQLNNAILAEEKHKPLYKELVAQYKVDYIAGGSGQNALRVAQKVLEKPNTTVFMGCVGKDEYSEILETKARSEGVNVRYQYTESESTGTCAVLLTENGANRSLCANLAAANLFTKHHIEIPENRKFIDEADFFYITGFFLTVNPDTIMEVARHANAQNKTFMMNLSAPFLSQFFKDPMMQTFPYIDILFGNETEAETFAKEQNLPVNKEDMSEIALGIAALPKENKNRSRIVIITQGKDDVIIAQDGKITRIPAISVPSEKIVDTNGAGDAFVGGFISQILQGRSIDVCARCGVWAATQIIQQDGCTFPKDLQIPEEFCAVNFLINYSKLFLMADAMNSFVVKWSAKEYTIIIDKDRTVLCLKKAIEVQTGVKVERQKLLNLKYKGKAAEDGLKLCNLDLKVGFKIMMMGSLEQDITTASTAPEIVDEVINDLDLTEEEIALENREEYLAKDYDIMIWSATSMKWIEEKMKLLGVTTNQNYKILGYLDYLAMISVHMDKYGLLDVKPLAVIWGKFAGVYTSKNTIMFDDIRRNFLMNPQNGLRIRAFRDAHQNRDKDRELIYLAQYLKDIAPLEDMSHLNHRSWEKYRPSKKHK</sequence>
<dbReference type="GO" id="GO:0004722">
    <property type="term" value="F:protein serine/threonine phosphatase activity"/>
    <property type="evidence" value="ECO:0007669"/>
    <property type="project" value="UniProtKB-EC"/>
</dbReference>
<dbReference type="EC" id="3.1.3.16" evidence="6"/>
<dbReference type="GO" id="GO:0004001">
    <property type="term" value="F:adenosine kinase activity"/>
    <property type="evidence" value="ECO:0007669"/>
    <property type="project" value="UniProtKB-EC"/>
</dbReference>
<dbReference type="InterPro" id="IPR011611">
    <property type="entry name" value="PfkB_dom"/>
</dbReference>
<evidence type="ECO:0000256" key="6">
    <source>
        <dbReference type="ARBA" id="ARBA00013081"/>
    </source>
</evidence>
<dbReference type="InterPro" id="IPR011943">
    <property type="entry name" value="HAD-SF_hydro_IIID"/>
</dbReference>
<dbReference type="CDD" id="cd01168">
    <property type="entry name" value="adenosine_kinase"/>
    <property type="match status" value="1"/>
</dbReference>
<dbReference type="CDD" id="cd01813">
    <property type="entry name" value="Ubl_UBLCP1"/>
    <property type="match status" value="1"/>
</dbReference>
<dbReference type="GO" id="GO:0044209">
    <property type="term" value="P:AMP salvage"/>
    <property type="evidence" value="ECO:0007669"/>
    <property type="project" value="UniProtKB-UniPathway"/>
</dbReference>
<keyword evidence="16" id="KW-0539">Nucleus</keyword>
<dbReference type="FunFam" id="3.40.1190.20:FF:000006">
    <property type="entry name" value="Adenosine kinase 2"/>
    <property type="match status" value="1"/>
</dbReference>
<dbReference type="PRINTS" id="PR00989">
    <property type="entry name" value="ADENOKINASE"/>
</dbReference>
<keyword evidence="12" id="KW-0418">Kinase</keyword>
<comment type="catalytic activity">
    <reaction evidence="19">
        <text>O-phospho-L-threonyl-[protein] + H2O = L-threonyl-[protein] + phosphate</text>
        <dbReference type="Rhea" id="RHEA:47004"/>
        <dbReference type="Rhea" id="RHEA-COMP:11060"/>
        <dbReference type="Rhea" id="RHEA-COMP:11605"/>
        <dbReference type="ChEBI" id="CHEBI:15377"/>
        <dbReference type="ChEBI" id="CHEBI:30013"/>
        <dbReference type="ChEBI" id="CHEBI:43474"/>
        <dbReference type="ChEBI" id="CHEBI:61977"/>
        <dbReference type="EC" id="3.1.3.16"/>
    </reaction>
</comment>
<dbReference type="GO" id="GO:0005524">
    <property type="term" value="F:ATP binding"/>
    <property type="evidence" value="ECO:0007669"/>
    <property type="project" value="UniProtKB-KW"/>
</dbReference>
<gene>
    <name evidence="23" type="ORF">DGAL_LOCUS8355</name>
</gene>
<keyword evidence="10" id="KW-0660">Purine salvage</keyword>
<keyword evidence="24" id="KW-1185">Reference proteome</keyword>
<evidence type="ECO:0000313" key="23">
    <source>
        <dbReference type="EMBL" id="CAH0105335.1"/>
    </source>
</evidence>
<dbReference type="OrthoDB" id="432447at2759"/>
<evidence type="ECO:0000256" key="5">
    <source>
        <dbReference type="ARBA" id="ARBA00012119"/>
    </source>
</evidence>
<dbReference type="FunFam" id="3.10.20.90:FF:000060">
    <property type="entry name" value="ubiquitin-like domain-containing CTD phosphatase 1"/>
    <property type="match status" value="1"/>
</dbReference>
<feature type="domain" description="FCP1 homology" evidence="22">
    <location>
        <begin position="409"/>
        <end position="635"/>
    </location>
</feature>
<comment type="similarity">
    <text evidence="4">Belongs to the carbohydrate kinase PfkB family.</text>
</comment>
<dbReference type="SUPFAM" id="SSF54236">
    <property type="entry name" value="Ubiquitin-like"/>
    <property type="match status" value="1"/>
</dbReference>
<keyword evidence="9" id="KW-0479">Metal-binding</keyword>
<dbReference type="Gene3D" id="3.30.1110.10">
    <property type="match status" value="1"/>
</dbReference>
<dbReference type="SMART" id="SM00577">
    <property type="entry name" value="CPDc"/>
    <property type="match status" value="1"/>
</dbReference>
<accession>A0A8J2RML0</accession>
<evidence type="ECO:0000256" key="7">
    <source>
        <dbReference type="ARBA" id="ARBA00014187"/>
    </source>
</evidence>
<dbReference type="GO" id="GO:0006169">
    <property type="term" value="P:adenosine salvage"/>
    <property type="evidence" value="ECO:0007669"/>
    <property type="project" value="UniProtKB-ARBA"/>
</dbReference>
<dbReference type="Pfam" id="PF00240">
    <property type="entry name" value="ubiquitin"/>
    <property type="match status" value="1"/>
</dbReference>
<comment type="cofactor">
    <cofactor evidence="1">
        <name>Mg(2+)</name>
        <dbReference type="ChEBI" id="CHEBI:18420"/>
    </cofactor>
</comment>
<dbReference type="PROSITE" id="PS50053">
    <property type="entry name" value="UBIQUITIN_2"/>
    <property type="match status" value="1"/>
</dbReference>
<dbReference type="AlphaFoldDB" id="A0A8J2RML0"/>
<dbReference type="InterPro" id="IPR036412">
    <property type="entry name" value="HAD-like_sf"/>
</dbReference>
<evidence type="ECO:0000256" key="16">
    <source>
        <dbReference type="ARBA" id="ARBA00023242"/>
    </source>
</evidence>
<dbReference type="GO" id="GO:0046872">
    <property type="term" value="F:metal ion binding"/>
    <property type="evidence" value="ECO:0007669"/>
    <property type="project" value="UniProtKB-KW"/>
</dbReference>
<comment type="catalytic activity">
    <reaction evidence="18">
        <text>O-phospho-L-seryl-[protein] + H2O = L-seryl-[protein] + phosphate</text>
        <dbReference type="Rhea" id="RHEA:20629"/>
        <dbReference type="Rhea" id="RHEA-COMP:9863"/>
        <dbReference type="Rhea" id="RHEA-COMP:11604"/>
        <dbReference type="ChEBI" id="CHEBI:15377"/>
        <dbReference type="ChEBI" id="CHEBI:29999"/>
        <dbReference type="ChEBI" id="CHEBI:43474"/>
        <dbReference type="ChEBI" id="CHEBI:83421"/>
        <dbReference type="EC" id="3.1.3.16"/>
    </reaction>
</comment>
<dbReference type="Proteomes" id="UP000789390">
    <property type="component" value="Unassembled WGS sequence"/>
</dbReference>
<evidence type="ECO:0000256" key="15">
    <source>
        <dbReference type="ARBA" id="ARBA00022912"/>
    </source>
</evidence>
<evidence type="ECO:0000256" key="4">
    <source>
        <dbReference type="ARBA" id="ARBA00010688"/>
    </source>
</evidence>
<dbReference type="UniPathway" id="UPA00588">
    <property type="reaction ID" value="UER00659"/>
</dbReference>
<dbReference type="EMBL" id="CAKKLH010000179">
    <property type="protein sequence ID" value="CAH0105335.1"/>
    <property type="molecule type" value="Genomic_DNA"/>
</dbReference>
<proteinExistence type="inferred from homology"/>
<evidence type="ECO:0000256" key="8">
    <source>
        <dbReference type="ARBA" id="ARBA00022679"/>
    </source>
</evidence>
<dbReference type="EC" id="2.7.1.20" evidence="5"/>
<evidence type="ECO:0000256" key="17">
    <source>
        <dbReference type="ARBA" id="ARBA00032039"/>
    </source>
</evidence>
<keyword evidence="13" id="KW-0067">ATP-binding</keyword>
<dbReference type="PANTHER" id="PTHR45769">
    <property type="entry name" value="ADENOSINE KINASE"/>
    <property type="match status" value="1"/>
</dbReference>
<organism evidence="23 24">
    <name type="scientific">Daphnia galeata</name>
    <dbReference type="NCBI Taxonomy" id="27404"/>
    <lineage>
        <taxon>Eukaryota</taxon>
        <taxon>Metazoa</taxon>
        <taxon>Ecdysozoa</taxon>
        <taxon>Arthropoda</taxon>
        <taxon>Crustacea</taxon>
        <taxon>Branchiopoda</taxon>
        <taxon>Diplostraca</taxon>
        <taxon>Cladocera</taxon>
        <taxon>Anomopoda</taxon>
        <taxon>Daphniidae</taxon>
        <taxon>Daphnia</taxon>
    </lineage>
</organism>
<name>A0A8J2RML0_9CRUS</name>
<dbReference type="PROSITE" id="PS00584">
    <property type="entry name" value="PFKB_KINASES_2"/>
    <property type="match status" value="1"/>
</dbReference>
<keyword evidence="14" id="KW-0460">Magnesium</keyword>
<protein>
    <recommendedName>
        <fullName evidence="7">Ubiquitin-like domain-containing CTD phosphatase 1</fullName>
        <ecNumber evidence="5">2.7.1.20</ecNumber>
        <ecNumber evidence="6">3.1.3.16</ecNumber>
    </recommendedName>
    <alternativeName>
        <fullName evidence="17">Nuclear proteasome inhibitor UBLCP1</fullName>
    </alternativeName>
</protein>
<comment type="caution">
    <text evidence="23">The sequence shown here is derived from an EMBL/GenBank/DDBJ whole genome shotgun (WGS) entry which is preliminary data.</text>
</comment>
<feature type="domain" description="Ubiquitin-like" evidence="21">
    <location>
        <begin position="402"/>
        <end position="474"/>
    </location>
</feature>
<evidence type="ECO:0000256" key="10">
    <source>
        <dbReference type="ARBA" id="ARBA00022726"/>
    </source>
</evidence>
<evidence type="ECO:0000259" key="22">
    <source>
        <dbReference type="PROSITE" id="PS50969"/>
    </source>
</evidence>
<dbReference type="SUPFAM" id="SSF53613">
    <property type="entry name" value="Ribokinase-like"/>
    <property type="match status" value="1"/>
</dbReference>
<comment type="subcellular location">
    <subcellularLocation>
        <location evidence="2">Nucleus</location>
    </subcellularLocation>
</comment>
<dbReference type="InterPro" id="IPR004274">
    <property type="entry name" value="FCP1_dom"/>
</dbReference>
<feature type="active site" description="Proton acceptor" evidence="20">
    <location>
        <position position="335"/>
    </location>
</feature>
<comment type="pathway">
    <text evidence="3">Purine metabolism; AMP biosynthesis via salvage pathway; AMP from adenosine: step 1/1.</text>
</comment>
<evidence type="ECO:0000256" key="18">
    <source>
        <dbReference type="ARBA" id="ARBA00047761"/>
    </source>
</evidence>
<dbReference type="GO" id="GO:0006144">
    <property type="term" value="P:purine nucleobase metabolic process"/>
    <property type="evidence" value="ECO:0007669"/>
    <property type="project" value="TreeGrafter"/>
</dbReference>
<dbReference type="InterPro" id="IPR002173">
    <property type="entry name" value="Carboh/pur_kinase_PfkB_CS"/>
</dbReference>
<dbReference type="Gene3D" id="3.40.1190.20">
    <property type="match status" value="1"/>
</dbReference>
<evidence type="ECO:0000256" key="11">
    <source>
        <dbReference type="ARBA" id="ARBA00022741"/>
    </source>
</evidence>
<dbReference type="FunFam" id="3.30.1110.10:FF:000001">
    <property type="entry name" value="Adenosine kinase a"/>
    <property type="match status" value="1"/>
</dbReference>
<evidence type="ECO:0000256" key="12">
    <source>
        <dbReference type="ARBA" id="ARBA00022777"/>
    </source>
</evidence>
<evidence type="ECO:0000256" key="1">
    <source>
        <dbReference type="ARBA" id="ARBA00001946"/>
    </source>
</evidence>
<dbReference type="Gene3D" id="3.40.50.1000">
    <property type="entry name" value="HAD superfamily/HAD-like"/>
    <property type="match status" value="1"/>
</dbReference>
<reference evidence="23" key="1">
    <citation type="submission" date="2021-11" db="EMBL/GenBank/DDBJ databases">
        <authorList>
            <person name="Schell T."/>
        </authorList>
    </citation>
    <scope>NUCLEOTIDE SEQUENCE</scope>
    <source>
        <strain evidence="23">M5</strain>
    </source>
</reference>
<evidence type="ECO:0000256" key="19">
    <source>
        <dbReference type="ARBA" id="ARBA00048336"/>
    </source>
</evidence>